<dbReference type="GO" id="GO:0009102">
    <property type="term" value="P:biotin biosynthetic process"/>
    <property type="evidence" value="ECO:0007669"/>
    <property type="project" value="UniProtKB-UniRule"/>
</dbReference>
<dbReference type="Gene3D" id="3.20.20.70">
    <property type="entry name" value="Aldolase class I"/>
    <property type="match status" value="1"/>
</dbReference>
<comment type="function">
    <text evidence="14 16">Catalyzes the conversion of dethiobiotin (DTB) to biotin by the insertion of a sulfur atom into dethiobiotin via a radical-based mechanism.</text>
</comment>
<feature type="binding site" evidence="16 17">
    <location>
        <position position="199"/>
    </location>
    <ligand>
        <name>[2Fe-2S] cluster</name>
        <dbReference type="ChEBI" id="CHEBI:190135"/>
    </ligand>
</feature>
<organism evidence="19 20">
    <name type="scientific">Desulfofundulus australicus DSM 11792</name>
    <dbReference type="NCBI Taxonomy" id="1121425"/>
    <lineage>
        <taxon>Bacteria</taxon>
        <taxon>Bacillati</taxon>
        <taxon>Bacillota</taxon>
        <taxon>Clostridia</taxon>
        <taxon>Eubacteriales</taxon>
        <taxon>Peptococcaceae</taxon>
        <taxon>Desulfofundulus</taxon>
    </lineage>
</organism>
<evidence type="ECO:0000313" key="20">
    <source>
        <dbReference type="Proteomes" id="UP000184196"/>
    </source>
</evidence>
<evidence type="ECO:0000259" key="18">
    <source>
        <dbReference type="PROSITE" id="PS51918"/>
    </source>
</evidence>
<evidence type="ECO:0000256" key="1">
    <source>
        <dbReference type="ARBA" id="ARBA00004942"/>
    </source>
</evidence>
<keyword evidence="20" id="KW-1185">Reference proteome</keyword>
<dbReference type="PIRSF" id="PIRSF001619">
    <property type="entry name" value="Biotin_synth"/>
    <property type="match status" value="1"/>
</dbReference>
<dbReference type="InterPro" id="IPR010722">
    <property type="entry name" value="BATS_dom"/>
</dbReference>
<feature type="binding site" evidence="16 17">
    <location>
        <position position="70"/>
    </location>
    <ligand>
        <name>[4Fe-4S] cluster</name>
        <dbReference type="ChEBI" id="CHEBI:49883"/>
        <note>4Fe-4S-S-AdoMet</note>
    </ligand>
</feature>
<dbReference type="InterPro" id="IPR002684">
    <property type="entry name" value="Biotin_synth/BioAB"/>
</dbReference>
<evidence type="ECO:0000256" key="17">
    <source>
        <dbReference type="PIRSR" id="PIRSR001619-1"/>
    </source>
</evidence>
<comment type="cofactor">
    <cofactor evidence="16 17">
        <name>[4Fe-4S] cluster</name>
        <dbReference type="ChEBI" id="CHEBI:49883"/>
    </cofactor>
    <text evidence="16 17">Binds 1 [4Fe-4S] cluster. The cluster is coordinated with 3 cysteines and an exchangeable S-adenosyl-L-methionine.</text>
</comment>
<evidence type="ECO:0000256" key="7">
    <source>
        <dbReference type="ARBA" id="ARBA00022691"/>
    </source>
</evidence>
<evidence type="ECO:0000256" key="11">
    <source>
        <dbReference type="ARBA" id="ARBA00023004"/>
    </source>
</evidence>
<dbReference type="Pfam" id="PF06968">
    <property type="entry name" value="BATS"/>
    <property type="match status" value="1"/>
</dbReference>
<dbReference type="InterPro" id="IPR058240">
    <property type="entry name" value="rSAM_sf"/>
</dbReference>
<feature type="binding site" evidence="16 17">
    <location>
        <position position="67"/>
    </location>
    <ligand>
        <name>[4Fe-4S] cluster</name>
        <dbReference type="ChEBI" id="CHEBI:49883"/>
        <note>4Fe-4S-S-AdoMet</note>
    </ligand>
</feature>
<comment type="caution">
    <text evidence="16">Lacks conserved residue(s) required for the propagation of feature annotation.</text>
</comment>
<dbReference type="SMART" id="SM00876">
    <property type="entry name" value="BATS"/>
    <property type="match status" value="1"/>
</dbReference>
<dbReference type="SMART" id="SM00729">
    <property type="entry name" value="Elp3"/>
    <property type="match status" value="1"/>
</dbReference>
<keyword evidence="6 16" id="KW-0808">Transferase</keyword>
<dbReference type="RefSeq" id="WP_073162820.1">
    <property type="nucleotide sequence ID" value="NZ_FQUW01000006.1"/>
</dbReference>
<dbReference type="CDD" id="cd01335">
    <property type="entry name" value="Radical_SAM"/>
    <property type="match status" value="1"/>
</dbReference>
<name>A0A1M4U5J4_9FIRM</name>
<dbReference type="PANTHER" id="PTHR22976">
    <property type="entry name" value="BIOTIN SYNTHASE"/>
    <property type="match status" value="1"/>
</dbReference>
<evidence type="ECO:0000256" key="6">
    <source>
        <dbReference type="ARBA" id="ARBA00022679"/>
    </source>
</evidence>
<dbReference type="FunFam" id="3.20.20.70:FF:000026">
    <property type="entry name" value="Biotin synthase"/>
    <property type="match status" value="1"/>
</dbReference>
<dbReference type="OrthoDB" id="9786826at2"/>
<comment type="pathway">
    <text evidence="1 16">Cofactor biosynthesis; biotin biosynthesis; biotin from 7,8-diaminononanoate: step 2/2.</text>
</comment>
<evidence type="ECO:0000313" key="19">
    <source>
        <dbReference type="EMBL" id="SHE52012.1"/>
    </source>
</evidence>
<keyword evidence="7 16" id="KW-0949">S-adenosyl-L-methionine</keyword>
<evidence type="ECO:0000256" key="16">
    <source>
        <dbReference type="HAMAP-Rule" id="MF_01694"/>
    </source>
</evidence>
<feature type="binding site" evidence="16 17">
    <location>
        <position position="269"/>
    </location>
    <ligand>
        <name>[2Fe-2S] cluster</name>
        <dbReference type="ChEBI" id="CHEBI:190135"/>
    </ligand>
</feature>
<comment type="cofactor">
    <cofactor evidence="17">
        <name>[2Fe-2S] cluster</name>
        <dbReference type="ChEBI" id="CHEBI:190135"/>
    </cofactor>
    <text evidence="17">Binds 1 [2Fe-2S] cluster. The cluster is coordinated with 3 cysteines and 1 arginine.</text>
</comment>
<dbReference type="GO" id="GO:0051537">
    <property type="term" value="F:2 iron, 2 sulfur cluster binding"/>
    <property type="evidence" value="ECO:0007669"/>
    <property type="project" value="UniProtKB-KW"/>
</dbReference>
<dbReference type="InterPro" id="IPR007197">
    <property type="entry name" value="rSAM"/>
</dbReference>
<evidence type="ECO:0000256" key="10">
    <source>
        <dbReference type="ARBA" id="ARBA00022756"/>
    </source>
</evidence>
<keyword evidence="5 16" id="KW-0004">4Fe-4S</keyword>
<dbReference type="InterPro" id="IPR013785">
    <property type="entry name" value="Aldolase_TIM"/>
</dbReference>
<dbReference type="HAMAP" id="MF_01694">
    <property type="entry name" value="BioB"/>
    <property type="match status" value="1"/>
</dbReference>
<dbReference type="SFLD" id="SFLDG01060">
    <property type="entry name" value="BATS_domain_containing"/>
    <property type="match status" value="1"/>
</dbReference>
<evidence type="ECO:0000256" key="4">
    <source>
        <dbReference type="ARBA" id="ARBA00012236"/>
    </source>
</evidence>
<gene>
    <name evidence="16" type="primary">bioB</name>
    <name evidence="19" type="ORF">SAMN02745218_00408</name>
</gene>
<dbReference type="SFLD" id="SFLDS00029">
    <property type="entry name" value="Radical_SAM"/>
    <property type="match status" value="1"/>
</dbReference>
<keyword evidence="8 16" id="KW-0001">2Fe-2S</keyword>
<dbReference type="EMBL" id="FQUW01000006">
    <property type="protein sequence ID" value="SHE52012.1"/>
    <property type="molecule type" value="Genomic_DNA"/>
</dbReference>
<feature type="domain" description="Radical SAM core" evidence="18">
    <location>
        <begin position="45"/>
        <end position="274"/>
    </location>
</feature>
<dbReference type="GO" id="GO:0004076">
    <property type="term" value="F:biotin synthase activity"/>
    <property type="evidence" value="ECO:0007669"/>
    <property type="project" value="UniProtKB-UniRule"/>
</dbReference>
<reference evidence="20" key="1">
    <citation type="submission" date="2016-11" db="EMBL/GenBank/DDBJ databases">
        <authorList>
            <person name="Varghese N."/>
            <person name="Submissions S."/>
        </authorList>
    </citation>
    <scope>NUCLEOTIDE SEQUENCE [LARGE SCALE GENOMIC DNA]</scope>
    <source>
        <strain evidence="20">DSM 11792</strain>
    </source>
</reference>
<dbReference type="Proteomes" id="UP000184196">
    <property type="component" value="Unassembled WGS sequence"/>
</dbReference>
<protein>
    <recommendedName>
        <fullName evidence="15 16">Biotin synthase</fullName>
        <ecNumber evidence="4 16">2.8.1.6</ecNumber>
    </recommendedName>
</protein>
<evidence type="ECO:0000256" key="5">
    <source>
        <dbReference type="ARBA" id="ARBA00022485"/>
    </source>
</evidence>
<evidence type="ECO:0000256" key="12">
    <source>
        <dbReference type="ARBA" id="ARBA00023014"/>
    </source>
</evidence>
<evidence type="ECO:0000256" key="8">
    <source>
        <dbReference type="ARBA" id="ARBA00022714"/>
    </source>
</evidence>
<keyword evidence="12 16" id="KW-0411">Iron-sulfur</keyword>
<dbReference type="UniPathway" id="UPA00078">
    <property type="reaction ID" value="UER00162"/>
</dbReference>
<dbReference type="EC" id="2.8.1.6" evidence="4 16"/>
<accession>A0A1M4U5J4</accession>
<evidence type="ECO:0000256" key="9">
    <source>
        <dbReference type="ARBA" id="ARBA00022723"/>
    </source>
</evidence>
<evidence type="ECO:0000256" key="15">
    <source>
        <dbReference type="ARBA" id="ARBA00070199"/>
    </source>
</evidence>
<feature type="binding site" evidence="16 17">
    <location>
        <position position="139"/>
    </location>
    <ligand>
        <name>[2Fe-2S] cluster</name>
        <dbReference type="ChEBI" id="CHEBI:190135"/>
    </ligand>
</feature>
<dbReference type="SUPFAM" id="SSF102114">
    <property type="entry name" value="Radical SAM enzymes"/>
    <property type="match status" value="1"/>
</dbReference>
<dbReference type="PANTHER" id="PTHR22976:SF2">
    <property type="entry name" value="BIOTIN SYNTHASE, MITOCHONDRIAL"/>
    <property type="match status" value="1"/>
</dbReference>
<dbReference type="InterPro" id="IPR024177">
    <property type="entry name" value="Biotin_synthase"/>
</dbReference>
<evidence type="ECO:0000256" key="14">
    <source>
        <dbReference type="ARBA" id="ARBA00057568"/>
    </source>
</evidence>
<dbReference type="Pfam" id="PF04055">
    <property type="entry name" value="Radical_SAM"/>
    <property type="match status" value="1"/>
</dbReference>
<proteinExistence type="inferred from homology"/>
<dbReference type="PROSITE" id="PS51918">
    <property type="entry name" value="RADICAL_SAM"/>
    <property type="match status" value="1"/>
</dbReference>
<keyword evidence="11 16" id="KW-0408">Iron</keyword>
<feature type="binding site" evidence="16 17">
    <location>
        <position position="63"/>
    </location>
    <ligand>
        <name>[4Fe-4S] cluster</name>
        <dbReference type="ChEBI" id="CHEBI:49883"/>
        <note>4Fe-4S-S-AdoMet</note>
    </ligand>
</feature>
<comment type="similarity">
    <text evidence="2 16">Belongs to the radical SAM superfamily. Biotin synthase family.</text>
</comment>
<dbReference type="InterPro" id="IPR006638">
    <property type="entry name" value="Elp3/MiaA/NifB-like_rSAM"/>
</dbReference>
<comment type="cofactor">
    <cofactor evidence="16">
        <name>[2Fe-2S] cluster</name>
        <dbReference type="ChEBI" id="CHEBI:190135"/>
    </cofactor>
    <text evidence="16">Binds 1 [2Fe-2S] cluster. The cluster is coordinated with 3 cysteines and 1 arginine.</text>
</comment>
<dbReference type="GO" id="GO:0051539">
    <property type="term" value="F:4 iron, 4 sulfur cluster binding"/>
    <property type="evidence" value="ECO:0007669"/>
    <property type="project" value="UniProtKB-KW"/>
</dbReference>
<dbReference type="NCBIfam" id="TIGR00433">
    <property type="entry name" value="bioB"/>
    <property type="match status" value="1"/>
</dbReference>
<sequence length="324" mass="35697">MWQEIKSKVLEGEGLTREEAFALAGWLPEKLGELLDLSRQVRQRFGGREVELCSIINARSGLCSEDCRFCAQSSRYRTGARTYPLIGAEEALEKARRMEAAGARRFALVTSGRGIGEQDFERVLDIYRVLRAETRLELCASLGIIDGEKARRLREAGVTTYHHNLETSRSYFPHVCTTHTFEERVITIRTAQAAGLRVCSGGIIGMGEVLADRLEMVLELRKLGVTSVPVNILNPIPGTPLAGQKSLPVEEIFKTLALFRLIMPRAVLRLCGGREPGLGEKQQKALEMAINGLMIGNYLTTRGNEVQEDLNMIAAAGLRLAAGG</sequence>
<keyword evidence="9 16" id="KW-0479">Metal-binding</keyword>
<evidence type="ECO:0000256" key="3">
    <source>
        <dbReference type="ARBA" id="ARBA00011738"/>
    </source>
</evidence>
<dbReference type="AlphaFoldDB" id="A0A1M4U5J4"/>
<comment type="catalytic activity">
    <reaction evidence="13 16">
        <text>(4R,5S)-dethiobiotin + (sulfur carrier)-SH + 2 reduced [2Fe-2S]-[ferredoxin] + 2 S-adenosyl-L-methionine = (sulfur carrier)-H + biotin + 2 5'-deoxyadenosine + 2 L-methionine + 2 oxidized [2Fe-2S]-[ferredoxin]</text>
        <dbReference type="Rhea" id="RHEA:22060"/>
        <dbReference type="Rhea" id="RHEA-COMP:10000"/>
        <dbReference type="Rhea" id="RHEA-COMP:10001"/>
        <dbReference type="Rhea" id="RHEA-COMP:14737"/>
        <dbReference type="Rhea" id="RHEA-COMP:14739"/>
        <dbReference type="ChEBI" id="CHEBI:17319"/>
        <dbReference type="ChEBI" id="CHEBI:29917"/>
        <dbReference type="ChEBI" id="CHEBI:33737"/>
        <dbReference type="ChEBI" id="CHEBI:33738"/>
        <dbReference type="ChEBI" id="CHEBI:57586"/>
        <dbReference type="ChEBI" id="CHEBI:57844"/>
        <dbReference type="ChEBI" id="CHEBI:59789"/>
        <dbReference type="ChEBI" id="CHEBI:64428"/>
        <dbReference type="ChEBI" id="CHEBI:149473"/>
        <dbReference type="EC" id="2.8.1.6"/>
    </reaction>
</comment>
<dbReference type="GO" id="GO:0005506">
    <property type="term" value="F:iron ion binding"/>
    <property type="evidence" value="ECO:0007669"/>
    <property type="project" value="UniProtKB-UniRule"/>
</dbReference>
<keyword evidence="10 16" id="KW-0093">Biotin biosynthesis</keyword>
<evidence type="ECO:0000256" key="2">
    <source>
        <dbReference type="ARBA" id="ARBA00010765"/>
    </source>
</evidence>
<evidence type="ECO:0000256" key="13">
    <source>
        <dbReference type="ARBA" id="ARBA00051157"/>
    </source>
</evidence>
<comment type="subunit">
    <text evidence="3 16">Homodimer.</text>
</comment>
<dbReference type="SFLD" id="SFLDG01278">
    <property type="entry name" value="biotin_synthase_like"/>
    <property type="match status" value="1"/>
</dbReference>